<keyword evidence="3" id="KW-1185">Reference proteome</keyword>
<feature type="non-terminal residue" evidence="2">
    <location>
        <position position="1"/>
    </location>
</feature>
<gene>
    <name evidence="2" type="ORF">BN2614_LOCUS1</name>
</gene>
<organism evidence="2 3">
    <name type="scientific">Gulo gulo</name>
    <name type="common">Wolverine</name>
    <name type="synonym">Gluton</name>
    <dbReference type="NCBI Taxonomy" id="48420"/>
    <lineage>
        <taxon>Eukaryota</taxon>
        <taxon>Metazoa</taxon>
        <taxon>Chordata</taxon>
        <taxon>Craniata</taxon>
        <taxon>Vertebrata</taxon>
        <taxon>Euteleostomi</taxon>
        <taxon>Mammalia</taxon>
        <taxon>Eutheria</taxon>
        <taxon>Laurasiatheria</taxon>
        <taxon>Carnivora</taxon>
        <taxon>Caniformia</taxon>
        <taxon>Musteloidea</taxon>
        <taxon>Mustelidae</taxon>
        <taxon>Guloninae</taxon>
        <taxon>Gulo</taxon>
    </lineage>
</organism>
<name>A0A9X9Q7T6_GULGU</name>
<dbReference type="EMBL" id="CYRY02043774">
    <property type="protein sequence ID" value="VCX38396.1"/>
    <property type="molecule type" value="Genomic_DNA"/>
</dbReference>
<reference evidence="2 3" key="1">
    <citation type="submission" date="2018-10" db="EMBL/GenBank/DDBJ databases">
        <authorList>
            <person name="Ekblom R."/>
            <person name="Jareborg N."/>
        </authorList>
    </citation>
    <scope>NUCLEOTIDE SEQUENCE [LARGE SCALE GENOMIC DNA]</scope>
    <source>
        <tissue evidence="2">Muscle</tissue>
    </source>
</reference>
<comment type="caution">
    <text evidence="2">The sequence shown here is derived from an EMBL/GenBank/DDBJ whole genome shotgun (WGS) entry which is preliminary data.</text>
</comment>
<feature type="region of interest" description="Disordered" evidence="1">
    <location>
        <begin position="1"/>
        <end position="43"/>
    </location>
</feature>
<sequence>PAAARANKGRRARGAPPSGDSSLGGPGAAFQSFLRRPGMHSPPSCPDVCPALRFLALALPDGAHFDVLVTQSLKKPFTSPHTFLSETKKYL</sequence>
<protein>
    <submittedName>
        <fullName evidence="2">Uncharacterized protein</fullName>
    </submittedName>
</protein>
<accession>A0A9X9Q7T6</accession>
<evidence type="ECO:0000256" key="1">
    <source>
        <dbReference type="SAM" id="MobiDB-lite"/>
    </source>
</evidence>
<proteinExistence type="predicted"/>
<dbReference type="AlphaFoldDB" id="A0A9X9Q7T6"/>
<evidence type="ECO:0000313" key="3">
    <source>
        <dbReference type="Proteomes" id="UP000269945"/>
    </source>
</evidence>
<evidence type="ECO:0000313" key="2">
    <source>
        <dbReference type="EMBL" id="VCX38396.1"/>
    </source>
</evidence>
<dbReference type="Proteomes" id="UP000269945">
    <property type="component" value="Unassembled WGS sequence"/>
</dbReference>